<dbReference type="SUPFAM" id="SSF53756">
    <property type="entry name" value="UDP-Glycosyltransferase/glycogen phosphorylase"/>
    <property type="match status" value="1"/>
</dbReference>
<dbReference type="InterPro" id="IPR002213">
    <property type="entry name" value="UDP_glucos_trans"/>
</dbReference>
<comment type="similarity">
    <text evidence="1 3">Belongs to the UDP-glycosyltransferase family.</text>
</comment>
<dbReference type="PROSITE" id="PS00092">
    <property type="entry name" value="N6_MTASE"/>
    <property type="match status" value="1"/>
</dbReference>
<evidence type="ECO:0000256" key="2">
    <source>
        <dbReference type="ARBA" id="ARBA00022679"/>
    </source>
</evidence>
<dbReference type="FunFam" id="3.40.50.2000:FF:000095">
    <property type="entry name" value="Glycosyltransferase"/>
    <property type="match status" value="1"/>
</dbReference>
<reference evidence="5 6" key="1">
    <citation type="submission" date="2012-08" db="EMBL/GenBank/DDBJ databases">
        <title>Oryza genome evolution.</title>
        <authorList>
            <person name="Wing R.A."/>
        </authorList>
    </citation>
    <scope>NUCLEOTIDE SEQUENCE</scope>
</reference>
<dbReference type="EnsemblPlants" id="LPERR01G23710.1">
    <property type="protein sequence ID" value="LPERR01G23710.1"/>
    <property type="gene ID" value="LPERR01G23710"/>
</dbReference>
<dbReference type="eggNOG" id="KOG1192">
    <property type="taxonomic scope" value="Eukaryota"/>
</dbReference>
<keyword evidence="2 3" id="KW-0808">Transferase</keyword>
<dbReference type="GO" id="GO:0008168">
    <property type="term" value="F:methyltransferase activity"/>
    <property type="evidence" value="ECO:0007669"/>
    <property type="project" value="InterPro"/>
</dbReference>
<dbReference type="FunFam" id="3.40.50.2000:FF:000020">
    <property type="entry name" value="Glycosyltransferase"/>
    <property type="match status" value="1"/>
</dbReference>
<dbReference type="PANTHER" id="PTHR48048">
    <property type="entry name" value="GLYCOSYLTRANSFERASE"/>
    <property type="match status" value="1"/>
</dbReference>
<accession>A0A0D9V4K0</accession>
<evidence type="ECO:0000256" key="4">
    <source>
        <dbReference type="RuleBase" id="RU362057"/>
    </source>
</evidence>
<dbReference type="EC" id="2.4.1.-" evidence="4"/>
<dbReference type="Proteomes" id="UP000032180">
    <property type="component" value="Chromosome 1"/>
</dbReference>
<keyword evidence="6" id="KW-1185">Reference proteome</keyword>
<reference evidence="5" key="3">
    <citation type="submission" date="2015-04" db="UniProtKB">
        <authorList>
            <consortium name="EnsemblPlants"/>
        </authorList>
    </citation>
    <scope>IDENTIFICATION</scope>
</reference>
<dbReference type="Gramene" id="LPERR01G23710.1">
    <property type="protein sequence ID" value="LPERR01G23710.1"/>
    <property type="gene ID" value="LPERR01G23710"/>
</dbReference>
<dbReference type="AlphaFoldDB" id="A0A0D9V4K0"/>
<dbReference type="InterPro" id="IPR002052">
    <property type="entry name" value="DNA_methylase_N6_adenine_CS"/>
</dbReference>
<dbReference type="HOGENOM" id="CLU_001724_3_2_1"/>
<dbReference type="Pfam" id="PF00201">
    <property type="entry name" value="UDPGT"/>
    <property type="match status" value="1"/>
</dbReference>
<organism evidence="5 6">
    <name type="scientific">Leersia perrieri</name>
    <dbReference type="NCBI Taxonomy" id="77586"/>
    <lineage>
        <taxon>Eukaryota</taxon>
        <taxon>Viridiplantae</taxon>
        <taxon>Streptophyta</taxon>
        <taxon>Embryophyta</taxon>
        <taxon>Tracheophyta</taxon>
        <taxon>Spermatophyta</taxon>
        <taxon>Magnoliopsida</taxon>
        <taxon>Liliopsida</taxon>
        <taxon>Poales</taxon>
        <taxon>Poaceae</taxon>
        <taxon>BOP clade</taxon>
        <taxon>Oryzoideae</taxon>
        <taxon>Oryzeae</taxon>
        <taxon>Oryzinae</taxon>
        <taxon>Leersia</taxon>
    </lineage>
</organism>
<evidence type="ECO:0000313" key="5">
    <source>
        <dbReference type="EnsemblPlants" id="LPERR01G23710.1"/>
    </source>
</evidence>
<evidence type="ECO:0000313" key="6">
    <source>
        <dbReference type="Proteomes" id="UP000032180"/>
    </source>
</evidence>
<dbReference type="PROSITE" id="PS00375">
    <property type="entry name" value="UDPGT"/>
    <property type="match status" value="1"/>
</dbReference>
<dbReference type="GO" id="GO:0032259">
    <property type="term" value="P:methylation"/>
    <property type="evidence" value="ECO:0007669"/>
    <property type="project" value="InterPro"/>
</dbReference>
<evidence type="ECO:0000256" key="1">
    <source>
        <dbReference type="ARBA" id="ARBA00009995"/>
    </source>
</evidence>
<dbReference type="Gene3D" id="3.40.50.2000">
    <property type="entry name" value="Glycogen Phosphorylase B"/>
    <property type="match status" value="2"/>
</dbReference>
<proteinExistence type="inferred from homology"/>
<sequence>MDGGSATTRARKPVVLYPSPGMGHLVSMIELGKIFAARDLAVTVVVVDPPYGNTGATGPFLAGVSAANPAITFHRLPKVELPPAACKHHETLTFEVTRLSNPNLRDFLADANPSVLVIDFFCNAALDVADELGVPSYMFCTSGAEILAFFLYLPVLHEQTTVSFGEMGEELVHVPGIPSYPATHSVLPLMERDDPAYAEFIKAATDLYRVQGFLVNTFRSLEPRAVETMVAGSCTPPGVATPPVYCIGPLIKSEEVGENRGEECLAWLDTQPNGSVVFLCFGSIGRFSAEQIKEVASGLEASGQRFMWVVRTPPSDDPAKKFDKPPEPDLDALLPRGFLERTKDRGLVVKSWAPQRDVLAHRSVGGFVTHCGWNSVLEAIMAGVPMLAWPLYAEQRMNRVFLEKEMGLAVAVEGYDDRDGLVKAEEVAAKVRWLMESDGGRALLERTLAAMRKAKEALRDGGESEATLTRLVESWRKAAGA</sequence>
<dbReference type="InterPro" id="IPR035595">
    <property type="entry name" value="UDP_glycos_trans_CS"/>
</dbReference>
<dbReference type="InterPro" id="IPR050481">
    <property type="entry name" value="UDP-glycosyltransf_plant"/>
</dbReference>
<dbReference type="GO" id="GO:0003676">
    <property type="term" value="F:nucleic acid binding"/>
    <property type="evidence" value="ECO:0007669"/>
    <property type="project" value="InterPro"/>
</dbReference>
<dbReference type="PANTHER" id="PTHR48048:SF13">
    <property type="entry name" value="GLYCOSYLTRANSFERASE"/>
    <property type="match status" value="1"/>
</dbReference>
<reference evidence="6" key="2">
    <citation type="submission" date="2013-12" db="EMBL/GenBank/DDBJ databases">
        <authorList>
            <person name="Yu Y."/>
            <person name="Lee S."/>
            <person name="de Baynast K."/>
            <person name="Wissotski M."/>
            <person name="Liu L."/>
            <person name="Talag J."/>
            <person name="Goicoechea J."/>
            <person name="Angelova A."/>
            <person name="Jetty R."/>
            <person name="Kudrna D."/>
            <person name="Golser W."/>
            <person name="Rivera L."/>
            <person name="Zhang J."/>
            <person name="Wing R."/>
        </authorList>
    </citation>
    <scope>NUCLEOTIDE SEQUENCE</scope>
</reference>
<keyword evidence="3" id="KW-0328">Glycosyltransferase</keyword>
<evidence type="ECO:0000256" key="3">
    <source>
        <dbReference type="RuleBase" id="RU003718"/>
    </source>
</evidence>
<name>A0A0D9V4K0_9ORYZ</name>
<dbReference type="CDD" id="cd03784">
    <property type="entry name" value="GT1_Gtf-like"/>
    <property type="match status" value="1"/>
</dbReference>
<dbReference type="GO" id="GO:0035251">
    <property type="term" value="F:UDP-glucosyltransferase activity"/>
    <property type="evidence" value="ECO:0007669"/>
    <property type="project" value="InterPro"/>
</dbReference>
<protein>
    <recommendedName>
        <fullName evidence="4">Glycosyltransferase</fullName>
        <ecNumber evidence="4">2.4.1.-</ecNumber>
    </recommendedName>
</protein>